<dbReference type="InterPro" id="IPR004838">
    <property type="entry name" value="NHTrfase_class1_PyrdxlP-BS"/>
</dbReference>
<comment type="similarity">
    <text evidence="4">Belongs to the class-I pyridoxal-phosphate-dependent aminotransferase family.</text>
</comment>
<dbReference type="CDD" id="cd00609">
    <property type="entry name" value="AAT_like"/>
    <property type="match status" value="1"/>
</dbReference>
<dbReference type="SUPFAM" id="SSF53383">
    <property type="entry name" value="PLP-dependent transferases"/>
    <property type="match status" value="1"/>
</dbReference>
<dbReference type="GO" id="GO:0030170">
    <property type="term" value="F:pyridoxal phosphate binding"/>
    <property type="evidence" value="ECO:0007669"/>
    <property type="project" value="InterPro"/>
</dbReference>
<dbReference type="PANTHER" id="PTHR42832">
    <property type="entry name" value="AMINO ACID AMINOTRANSFERASE"/>
    <property type="match status" value="1"/>
</dbReference>
<dbReference type="Gene3D" id="3.40.640.10">
    <property type="entry name" value="Type I PLP-dependent aspartate aminotransferase-like (Major domain)"/>
    <property type="match status" value="1"/>
</dbReference>
<evidence type="ECO:0000313" key="7">
    <source>
        <dbReference type="Proteomes" id="UP000244925"/>
    </source>
</evidence>
<dbReference type="Pfam" id="PF00155">
    <property type="entry name" value="Aminotran_1_2"/>
    <property type="match status" value="1"/>
</dbReference>
<proteinExistence type="inferred from homology"/>
<reference evidence="7" key="1">
    <citation type="submission" date="2018-02" db="EMBL/GenBank/DDBJ databases">
        <authorList>
            <person name="Clavel T."/>
            <person name="Strowig T."/>
        </authorList>
    </citation>
    <scope>NUCLEOTIDE SEQUENCE [LARGE SCALE GENOMIC DNA]</scope>
    <source>
        <strain evidence="7">DSM 100764</strain>
    </source>
</reference>
<dbReference type="InterPro" id="IPR004839">
    <property type="entry name" value="Aminotransferase_I/II_large"/>
</dbReference>
<sequence length="395" mass="44582">MKKEIQPASRVSEVKEYYFSKKLREVARLNAEGRDIISLGIGGPDRMPADEVIDTLCEETRKEGNHSYQSYTGLPALRQAYADFYRRWYGVELDPSKEILPLIGSKEGILHVSLALLNPGDGVLVPNPGYPTYTSVSRLAQAEVFNYDLTEENGWLPDFDQLEKMPLERIKLMWVNYPHMPTGTQATPELLQRIVDFGRRHGIVIAHDNPYSLILNENPTSLLQIEGAKDVAIELNSMSKSHNMAGWRMGMLASNPTMIEWILKVKSNIDSGQFRPMMLAAVKGLEADKSWYDTLNATYARRRAVAEEVMTALGCTFDPTQRGLFLWGRIADSESGSEAVADRALYESRVFVTPGFIFGSNGDRYIRISLCATEEKLREALARIRQSSDRQIQTY</sequence>
<dbReference type="InterPro" id="IPR015421">
    <property type="entry name" value="PyrdxlP-dep_Trfase_major"/>
</dbReference>
<keyword evidence="2 4" id="KW-0032">Aminotransferase</keyword>
<gene>
    <name evidence="6" type="ORF">C5O25_08985</name>
</gene>
<dbReference type="AlphaFoldDB" id="A0A2V1IX08"/>
<dbReference type="GeneID" id="93423963"/>
<dbReference type="InterPro" id="IPR050881">
    <property type="entry name" value="LL-DAP_aminotransferase"/>
</dbReference>
<comment type="caution">
    <text evidence="6">The sequence shown here is derived from an EMBL/GenBank/DDBJ whole genome shotgun (WGS) entry which is preliminary data.</text>
</comment>
<dbReference type="EC" id="2.6.1.-" evidence="4"/>
<dbReference type="RefSeq" id="WP_107036407.1">
    <property type="nucleotide sequence ID" value="NZ_CAOLHR010000007.1"/>
</dbReference>
<keyword evidence="7" id="KW-1185">Reference proteome</keyword>
<organism evidence="6 7">
    <name type="scientific">Paramuribaculum intestinale</name>
    <dbReference type="NCBI Taxonomy" id="2094151"/>
    <lineage>
        <taxon>Bacteria</taxon>
        <taxon>Pseudomonadati</taxon>
        <taxon>Bacteroidota</taxon>
        <taxon>Bacteroidia</taxon>
        <taxon>Bacteroidales</taxon>
        <taxon>Muribaculaceae</taxon>
        <taxon>Paramuribaculum</taxon>
    </lineage>
</organism>
<dbReference type="InterPro" id="IPR015422">
    <property type="entry name" value="PyrdxlP-dep_Trfase_small"/>
</dbReference>
<keyword evidence="3 4" id="KW-0808">Transferase</keyword>
<dbReference type="PANTHER" id="PTHR42832:SF3">
    <property type="entry name" value="L-GLUTAMINE--4-(METHYLSULFANYL)-2-OXOBUTANOATE AMINOTRANSFERASE"/>
    <property type="match status" value="1"/>
</dbReference>
<dbReference type="InterPro" id="IPR015424">
    <property type="entry name" value="PyrdxlP-dep_Trfase"/>
</dbReference>
<dbReference type="PROSITE" id="PS00105">
    <property type="entry name" value="AA_TRANSFER_CLASS_1"/>
    <property type="match status" value="1"/>
</dbReference>
<feature type="domain" description="Aminotransferase class I/classII large" evidence="5">
    <location>
        <begin position="35"/>
        <end position="384"/>
    </location>
</feature>
<evidence type="ECO:0000313" key="6">
    <source>
        <dbReference type="EMBL" id="PWB06873.1"/>
    </source>
</evidence>
<evidence type="ECO:0000256" key="3">
    <source>
        <dbReference type="ARBA" id="ARBA00022679"/>
    </source>
</evidence>
<name>A0A2V1IX08_9BACT</name>
<dbReference type="EMBL" id="PUBV01000018">
    <property type="protein sequence ID" value="PWB06873.1"/>
    <property type="molecule type" value="Genomic_DNA"/>
</dbReference>
<evidence type="ECO:0000259" key="5">
    <source>
        <dbReference type="Pfam" id="PF00155"/>
    </source>
</evidence>
<evidence type="ECO:0000256" key="4">
    <source>
        <dbReference type="RuleBase" id="RU000481"/>
    </source>
</evidence>
<dbReference type="Gene3D" id="3.90.1150.10">
    <property type="entry name" value="Aspartate Aminotransferase, domain 1"/>
    <property type="match status" value="1"/>
</dbReference>
<evidence type="ECO:0000256" key="1">
    <source>
        <dbReference type="ARBA" id="ARBA00001933"/>
    </source>
</evidence>
<comment type="cofactor">
    <cofactor evidence="1 4">
        <name>pyridoxal 5'-phosphate</name>
        <dbReference type="ChEBI" id="CHEBI:597326"/>
    </cofactor>
</comment>
<protein>
    <recommendedName>
        <fullName evidence="4">Aminotransferase</fullName>
        <ecNumber evidence="4">2.6.1.-</ecNumber>
    </recommendedName>
</protein>
<dbReference type="Proteomes" id="UP000244925">
    <property type="component" value="Unassembled WGS sequence"/>
</dbReference>
<dbReference type="GO" id="GO:0008483">
    <property type="term" value="F:transaminase activity"/>
    <property type="evidence" value="ECO:0007669"/>
    <property type="project" value="UniProtKB-KW"/>
</dbReference>
<accession>A0A2V1IX08</accession>
<evidence type="ECO:0000256" key="2">
    <source>
        <dbReference type="ARBA" id="ARBA00022576"/>
    </source>
</evidence>